<organism evidence="1 2">
    <name type="scientific">Chaetomium tenue</name>
    <dbReference type="NCBI Taxonomy" id="1854479"/>
    <lineage>
        <taxon>Eukaryota</taxon>
        <taxon>Fungi</taxon>
        <taxon>Dikarya</taxon>
        <taxon>Ascomycota</taxon>
        <taxon>Pezizomycotina</taxon>
        <taxon>Sordariomycetes</taxon>
        <taxon>Sordariomycetidae</taxon>
        <taxon>Sordariales</taxon>
        <taxon>Chaetomiaceae</taxon>
        <taxon>Chaetomium</taxon>
    </lineage>
</organism>
<keyword evidence="2" id="KW-1185">Reference proteome</keyword>
<evidence type="ECO:0000313" key="2">
    <source>
        <dbReference type="Proteomes" id="UP000724584"/>
    </source>
</evidence>
<dbReference type="Proteomes" id="UP000724584">
    <property type="component" value="Unassembled WGS sequence"/>
</dbReference>
<sequence length="242" mass="26658">MGWLVSGRYTRSQTTCGLCGCLGMAGCGLGATLRRHPETGFLAHHICPRPYHIAPGHRVFGCSNCRSHFRWLLYRTPIGGGDDKKSRGIRSFRSRVLVAGSPGCFWSGRQWTGGPNRPDEPVRAWVRTGADFFFSSAVETLCTLYNSSRHHRPGTVYSTGAGTWLDGGRKCFSDTNTLYFNAAGCFIHCIPLTPSIQIIGLCLPAWLLPTEHTQVRGRPLVNLGWMGTQMDAVRLCRQLSPG</sequence>
<gene>
    <name evidence="1" type="ORF">F5144DRAFT_74286</name>
</gene>
<protein>
    <submittedName>
        <fullName evidence="1">Uncharacterized protein</fullName>
    </submittedName>
</protein>
<comment type="caution">
    <text evidence="1">The sequence shown here is derived from an EMBL/GenBank/DDBJ whole genome shotgun (WGS) entry which is preliminary data.</text>
</comment>
<reference evidence="1 2" key="1">
    <citation type="journal article" date="2021" name="Nat. Commun.">
        <title>Genetic determinants of endophytism in the Arabidopsis root mycobiome.</title>
        <authorList>
            <person name="Mesny F."/>
            <person name="Miyauchi S."/>
            <person name="Thiergart T."/>
            <person name="Pickel B."/>
            <person name="Atanasova L."/>
            <person name="Karlsson M."/>
            <person name="Huettel B."/>
            <person name="Barry K.W."/>
            <person name="Haridas S."/>
            <person name="Chen C."/>
            <person name="Bauer D."/>
            <person name="Andreopoulos W."/>
            <person name="Pangilinan J."/>
            <person name="LaButti K."/>
            <person name="Riley R."/>
            <person name="Lipzen A."/>
            <person name="Clum A."/>
            <person name="Drula E."/>
            <person name="Henrissat B."/>
            <person name="Kohler A."/>
            <person name="Grigoriev I.V."/>
            <person name="Martin F.M."/>
            <person name="Hacquard S."/>
        </authorList>
    </citation>
    <scope>NUCLEOTIDE SEQUENCE [LARGE SCALE GENOMIC DNA]</scope>
    <source>
        <strain evidence="1 2">MPI-SDFR-AT-0079</strain>
    </source>
</reference>
<evidence type="ECO:0000313" key="1">
    <source>
        <dbReference type="EMBL" id="KAH6651109.1"/>
    </source>
</evidence>
<dbReference type="EMBL" id="JAGIZQ010000001">
    <property type="protein sequence ID" value="KAH6651109.1"/>
    <property type="molecule type" value="Genomic_DNA"/>
</dbReference>
<name>A0ACB7PPH5_9PEZI</name>
<accession>A0ACB7PPH5</accession>
<proteinExistence type="predicted"/>